<reference evidence="2" key="1">
    <citation type="submission" date="2016-11" db="UniProtKB">
        <authorList>
            <consortium name="WormBaseParasite"/>
        </authorList>
    </citation>
    <scope>IDENTIFICATION</scope>
</reference>
<sequence>MSAYIPEYANFKFILSPFGSVMQSIEHSRSLNSVYN</sequence>
<protein>
    <submittedName>
        <fullName evidence="2">DUF4422 domain-containing protein</fullName>
    </submittedName>
</protein>
<keyword evidence="1" id="KW-1185">Reference proteome</keyword>
<proteinExistence type="predicted"/>
<organism evidence="1 2">
    <name type="scientific">Heterorhabditis bacteriophora</name>
    <name type="common">Entomopathogenic nematode worm</name>
    <dbReference type="NCBI Taxonomy" id="37862"/>
    <lineage>
        <taxon>Eukaryota</taxon>
        <taxon>Metazoa</taxon>
        <taxon>Ecdysozoa</taxon>
        <taxon>Nematoda</taxon>
        <taxon>Chromadorea</taxon>
        <taxon>Rhabditida</taxon>
        <taxon>Rhabditina</taxon>
        <taxon>Rhabditomorpha</taxon>
        <taxon>Strongyloidea</taxon>
        <taxon>Heterorhabditidae</taxon>
        <taxon>Heterorhabditis</taxon>
    </lineage>
</organism>
<evidence type="ECO:0000313" key="1">
    <source>
        <dbReference type="Proteomes" id="UP000095283"/>
    </source>
</evidence>
<accession>A0A1I7WQV3</accession>
<name>A0A1I7WQV3_HETBA</name>
<dbReference type="Proteomes" id="UP000095283">
    <property type="component" value="Unplaced"/>
</dbReference>
<dbReference type="WBParaSite" id="Hba_07469">
    <property type="protein sequence ID" value="Hba_07469"/>
    <property type="gene ID" value="Hba_07469"/>
</dbReference>
<evidence type="ECO:0000313" key="2">
    <source>
        <dbReference type="WBParaSite" id="Hba_07469"/>
    </source>
</evidence>
<dbReference type="AlphaFoldDB" id="A0A1I7WQV3"/>